<evidence type="ECO:0000256" key="3">
    <source>
        <dbReference type="ARBA" id="ARBA00022617"/>
    </source>
</evidence>
<evidence type="ECO:0000256" key="1">
    <source>
        <dbReference type="ARBA" id="ARBA00001971"/>
    </source>
</evidence>
<dbReference type="GO" id="GO:0005506">
    <property type="term" value="F:iron ion binding"/>
    <property type="evidence" value="ECO:0007669"/>
    <property type="project" value="InterPro"/>
</dbReference>
<dbReference type="Pfam" id="PF00067">
    <property type="entry name" value="p450"/>
    <property type="match status" value="1"/>
</dbReference>
<keyword evidence="4 8" id="KW-0479">Metal-binding</keyword>
<comment type="similarity">
    <text evidence="2 8">Belongs to the cytochrome P450 family.</text>
</comment>
<keyword evidence="3 8" id="KW-0349">Heme</keyword>
<evidence type="ECO:0000256" key="9">
    <source>
        <dbReference type="SAM" id="MobiDB-lite"/>
    </source>
</evidence>
<keyword evidence="6 8" id="KW-0408">Iron</keyword>
<dbReference type="PANTHER" id="PTHR46696:SF5">
    <property type="entry name" value="CYTOCHROME P450 BJ-1"/>
    <property type="match status" value="1"/>
</dbReference>
<dbReference type="FunFam" id="1.10.630.10:FF:000018">
    <property type="entry name" value="Cytochrome P450 monooxygenase"/>
    <property type="match status" value="1"/>
</dbReference>
<name>A0A0F7W584_STRLW</name>
<reference evidence="10 11" key="1">
    <citation type="submission" date="2015-02" db="EMBL/GenBank/DDBJ databases">
        <authorList>
            <person name="Gomez-Escribano P.J."/>
        </authorList>
    </citation>
    <scope>NUCLEOTIDE SEQUENCE [LARGE SCALE GENOMIC DNA]</scope>
    <source>
        <strain evidence="11">C34 (DSM 42122 / NRRL B-24963)</strain>
    </source>
</reference>
<dbReference type="KEGG" id="sle:sle_63640"/>
<dbReference type="InterPro" id="IPR001128">
    <property type="entry name" value="Cyt_P450"/>
</dbReference>
<protein>
    <submittedName>
        <fullName evidence="10">Vitamin D(3) 25-hydroxylase</fullName>
    </submittedName>
</protein>
<dbReference type="EMBL" id="LN831790">
    <property type="protein sequence ID" value="CQR65818.1"/>
    <property type="molecule type" value="Genomic_DNA"/>
</dbReference>
<feature type="region of interest" description="Disordered" evidence="9">
    <location>
        <begin position="1"/>
        <end position="26"/>
    </location>
</feature>
<accession>A0A0F7W584</accession>
<dbReference type="InterPro" id="IPR036396">
    <property type="entry name" value="Cyt_P450_sf"/>
</dbReference>
<dbReference type="PROSITE" id="PS00086">
    <property type="entry name" value="CYTOCHROME_P450"/>
    <property type="match status" value="1"/>
</dbReference>
<dbReference type="Proteomes" id="UP000035016">
    <property type="component" value="Chromosome Chromosome"/>
</dbReference>
<dbReference type="CDD" id="cd11031">
    <property type="entry name" value="Cyp158A-like"/>
    <property type="match status" value="1"/>
</dbReference>
<keyword evidence="5 8" id="KW-0560">Oxidoreductase</keyword>
<evidence type="ECO:0000313" key="11">
    <source>
        <dbReference type="Proteomes" id="UP000035016"/>
    </source>
</evidence>
<organism evidence="10 11">
    <name type="scientific">Streptomyces leeuwenhoekii</name>
    <dbReference type="NCBI Taxonomy" id="1437453"/>
    <lineage>
        <taxon>Bacteria</taxon>
        <taxon>Bacillati</taxon>
        <taxon>Actinomycetota</taxon>
        <taxon>Actinomycetes</taxon>
        <taxon>Kitasatosporales</taxon>
        <taxon>Streptomycetaceae</taxon>
        <taxon>Streptomyces</taxon>
    </lineage>
</organism>
<evidence type="ECO:0000313" key="10">
    <source>
        <dbReference type="EMBL" id="CQR65818.1"/>
    </source>
</evidence>
<dbReference type="GO" id="GO:0020037">
    <property type="term" value="F:heme binding"/>
    <property type="evidence" value="ECO:0007669"/>
    <property type="project" value="InterPro"/>
</dbReference>
<evidence type="ECO:0000256" key="4">
    <source>
        <dbReference type="ARBA" id="ARBA00022723"/>
    </source>
</evidence>
<dbReference type="RefSeq" id="WP_029387216.1">
    <property type="nucleotide sequence ID" value="NZ_AZSD01000516.1"/>
</dbReference>
<comment type="cofactor">
    <cofactor evidence="1">
        <name>heme</name>
        <dbReference type="ChEBI" id="CHEBI:30413"/>
    </cofactor>
</comment>
<evidence type="ECO:0000256" key="7">
    <source>
        <dbReference type="ARBA" id="ARBA00023033"/>
    </source>
</evidence>
<dbReference type="GO" id="GO:0004497">
    <property type="term" value="F:monooxygenase activity"/>
    <property type="evidence" value="ECO:0007669"/>
    <property type="project" value="UniProtKB-KW"/>
</dbReference>
<dbReference type="PRINTS" id="PR00359">
    <property type="entry name" value="BP450"/>
</dbReference>
<evidence type="ECO:0000256" key="6">
    <source>
        <dbReference type="ARBA" id="ARBA00023004"/>
    </source>
</evidence>
<sequence length="418" mass="45372">MTDQAERPYAPPSLHLPLSGDTPLDPPAEWEELRARCPVAHATLPSGDTAVYLTRYDDVRALLSDPRFVRPTDRDNAARLAPEGMGGAAVTGSTAVAIPDRGAPHQRWRRRVGRYFTAKRMTALRPGMTRLAEDLVDAMLADGAPADLRASLGFPFPVYVICDLLGVPAEDRERFSHWSDSFLSVTRYTADKIRTAQQEFVAYMSGHVAAKRAEPADDLLSTLIAESETEGSEGSDDGGGLSHDELVATGMGLLVAGHETTANMIGKMVSMLLCDRSRWEQLLADPSLVRSAVEESLRFDTNLGFGLRRYIGEDVEIGGHVVPAGSTVVCSMPAANRDERAFDDADTMDLARTPNPHLTFGAGPHSCLGQALARTELQVVLEALLARVPTLRLAVPVDELRRTEGLLVGGLREVPVRW</sequence>
<evidence type="ECO:0000256" key="2">
    <source>
        <dbReference type="ARBA" id="ARBA00010617"/>
    </source>
</evidence>
<keyword evidence="7 8" id="KW-0503">Monooxygenase</keyword>
<dbReference type="Gene3D" id="1.10.630.10">
    <property type="entry name" value="Cytochrome P450"/>
    <property type="match status" value="1"/>
</dbReference>
<dbReference type="PRINTS" id="PR00385">
    <property type="entry name" value="P450"/>
</dbReference>
<dbReference type="InterPro" id="IPR017972">
    <property type="entry name" value="Cyt_P450_CS"/>
</dbReference>
<evidence type="ECO:0000256" key="8">
    <source>
        <dbReference type="RuleBase" id="RU000461"/>
    </source>
</evidence>
<dbReference type="GO" id="GO:0016705">
    <property type="term" value="F:oxidoreductase activity, acting on paired donors, with incorporation or reduction of molecular oxygen"/>
    <property type="evidence" value="ECO:0007669"/>
    <property type="project" value="InterPro"/>
</dbReference>
<evidence type="ECO:0000256" key="5">
    <source>
        <dbReference type="ARBA" id="ARBA00023002"/>
    </source>
</evidence>
<dbReference type="InterPro" id="IPR002397">
    <property type="entry name" value="Cyt_P450_B"/>
</dbReference>
<dbReference type="SUPFAM" id="SSF48264">
    <property type="entry name" value="Cytochrome P450"/>
    <property type="match status" value="1"/>
</dbReference>
<dbReference type="AlphaFoldDB" id="A0A0F7W584"/>
<proteinExistence type="inferred from homology"/>
<dbReference type="PANTHER" id="PTHR46696">
    <property type="entry name" value="P450, PUTATIVE (EUROFUNG)-RELATED"/>
    <property type="match status" value="1"/>
</dbReference>
<gene>
    <name evidence="10" type="primary">sle_63640</name>
</gene>